<gene>
    <name evidence="2" type="ORF">PHPALM_31417</name>
</gene>
<dbReference type="SUPFAM" id="SSF53098">
    <property type="entry name" value="Ribonuclease H-like"/>
    <property type="match status" value="1"/>
</dbReference>
<organism evidence="2 3">
    <name type="scientific">Phytophthora palmivora</name>
    <dbReference type="NCBI Taxonomy" id="4796"/>
    <lineage>
        <taxon>Eukaryota</taxon>
        <taxon>Sar</taxon>
        <taxon>Stramenopiles</taxon>
        <taxon>Oomycota</taxon>
        <taxon>Peronosporomycetes</taxon>
        <taxon>Peronosporales</taxon>
        <taxon>Peronosporaceae</taxon>
        <taxon>Phytophthora</taxon>
    </lineage>
</organism>
<name>A0A2P4X2L4_9STRA</name>
<dbReference type="Gene3D" id="3.30.420.10">
    <property type="entry name" value="Ribonuclease H-like superfamily/Ribonuclease H"/>
    <property type="match status" value="2"/>
</dbReference>
<dbReference type="Proteomes" id="UP000237271">
    <property type="component" value="Unassembled WGS sequence"/>
</dbReference>
<dbReference type="Pfam" id="PF24626">
    <property type="entry name" value="SH3_Tf2-1"/>
    <property type="match status" value="1"/>
</dbReference>
<dbReference type="InterPro" id="IPR056924">
    <property type="entry name" value="SH3_Tf2-1"/>
</dbReference>
<feature type="domain" description="Tf2-1-like SH3-like" evidence="1">
    <location>
        <begin position="227"/>
        <end position="292"/>
    </location>
</feature>
<sequence>MLKSIQKFIADCEPCRRNKPRLTKAPGLLEPLKIPDERWRSIWMDFITDLPQTKRKVNSIWVVVDRLTKRCHFVPTTKTVTGEGVAQLFVDHIWKLHGMPTSIHTAQGDGQTERMNRTLEEYLRSYVGPLHDDWDLHLTNAKFAISLTVNTSTKIATFEADLGYIPLNPFQLAAKQCQNVPKSRRGGEFQERQNAILLRCREAFAQAQERMRDIYDRNREERVFNVGDQVYLSTGNLDPKHTGLPNSSKFGPVWIGPYTVVRKVHNHEYELNIQAGNKLHPVFNTGSLKPYKESTCLNQAR</sequence>
<protein>
    <submittedName>
        <fullName evidence="2">Retrotransposon protein</fullName>
    </submittedName>
</protein>
<reference evidence="2 3" key="1">
    <citation type="journal article" date="2017" name="Genome Biol. Evol.">
        <title>Phytophthora megakarya and P. palmivora, closely related causal agents of cacao black pod rot, underwent increases in genome sizes and gene numbers by different mechanisms.</title>
        <authorList>
            <person name="Ali S.S."/>
            <person name="Shao J."/>
            <person name="Lary D.J."/>
            <person name="Kronmiller B."/>
            <person name="Shen D."/>
            <person name="Strem M.D."/>
            <person name="Amoako-Attah I."/>
            <person name="Akrofi A.Y."/>
            <person name="Begoude B.A."/>
            <person name="Ten Hoopen G.M."/>
            <person name="Coulibaly K."/>
            <person name="Kebe B.I."/>
            <person name="Melnick R.L."/>
            <person name="Guiltinan M.J."/>
            <person name="Tyler B.M."/>
            <person name="Meinhardt L.W."/>
            <person name="Bailey B.A."/>
        </authorList>
    </citation>
    <scope>NUCLEOTIDE SEQUENCE [LARGE SCALE GENOMIC DNA]</scope>
    <source>
        <strain evidence="3">sbr112.9</strain>
    </source>
</reference>
<proteinExistence type="predicted"/>
<dbReference type="InterPro" id="IPR012337">
    <property type="entry name" value="RNaseH-like_sf"/>
</dbReference>
<evidence type="ECO:0000259" key="1">
    <source>
        <dbReference type="Pfam" id="PF24626"/>
    </source>
</evidence>
<accession>A0A2P4X2L4</accession>
<dbReference type="GO" id="GO:0003676">
    <property type="term" value="F:nucleic acid binding"/>
    <property type="evidence" value="ECO:0007669"/>
    <property type="project" value="InterPro"/>
</dbReference>
<dbReference type="PANTHER" id="PTHR45835">
    <property type="entry name" value="YALI0A06105P"/>
    <property type="match status" value="1"/>
</dbReference>
<dbReference type="OrthoDB" id="5554229at2759"/>
<evidence type="ECO:0000313" key="3">
    <source>
        <dbReference type="Proteomes" id="UP000237271"/>
    </source>
</evidence>
<dbReference type="InterPro" id="IPR036397">
    <property type="entry name" value="RNaseH_sf"/>
</dbReference>
<keyword evidence="3" id="KW-1185">Reference proteome</keyword>
<comment type="caution">
    <text evidence="2">The sequence shown here is derived from an EMBL/GenBank/DDBJ whole genome shotgun (WGS) entry which is preliminary data.</text>
</comment>
<dbReference type="PANTHER" id="PTHR45835:SF99">
    <property type="entry name" value="CHROMO DOMAIN-CONTAINING PROTEIN-RELATED"/>
    <property type="match status" value="1"/>
</dbReference>
<evidence type="ECO:0000313" key="2">
    <source>
        <dbReference type="EMBL" id="POM59802.1"/>
    </source>
</evidence>
<dbReference type="AlphaFoldDB" id="A0A2P4X2L4"/>
<dbReference type="EMBL" id="NCKW01017018">
    <property type="protein sequence ID" value="POM59802.1"/>
    <property type="molecule type" value="Genomic_DNA"/>
</dbReference>